<proteinExistence type="predicted"/>
<gene>
    <name evidence="1" type="ORF">Amon02_000896300</name>
</gene>
<dbReference type="EMBL" id="BSXS01008175">
    <property type="protein sequence ID" value="GME91701.1"/>
    <property type="molecule type" value="Genomic_DNA"/>
</dbReference>
<name>A0ACB5TNT2_AMBMO</name>
<protein>
    <submittedName>
        <fullName evidence="1">Unnamed protein product</fullName>
    </submittedName>
</protein>
<evidence type="ECO:0000313" key="2">
    <source>
        <dbReference type="Proteomes" id="UP001165064"/>
    </source>
</evidence>
<reference evidence="1" key="1">
    <citation type="submission" date="2023-04" db="EMBL/GenBank/DDBJ databases">
        <title>Ambrosiozyma monospora NBRC 10751.</title>
        <authorList>
            <person name="Ichikawa N."/>
            <person name="Sato H."/>
            <person name="Tonouchi N."/>
        </authorList>
    </citation>
    <scope>NUCLEOTIDE SEQUENCE</scope>
    <source>
        <strain evidence="1">NBRC 10751</strain>
    </source>
</reference>
<organism evidence="1 2">
    <name type="scientific">Ambrosiozyma monospora</name>
    <name type="common">Yeast</name>
    <name type="synonym">Endomycopsis monosporus</name>
    <dbReference type="NCBI Taxonomy" id="43982"/>
    <lineage>
        <taxon>Eukaryota</taxon>
        <taxon>Fungi</taxon>
        <taxon>Dikarya</taxon>
        <taxon>Ascomycota</taxon>
        <taxon>Saccharomycotina</taxon>
        <taxon>Pichiomycetes</taxon>
        <taxon>Pichiales</taxon>
        <taxon>Pichiaceae</taxon>
        <taxon>Ambrosiozyma</taxon>
    </lineage>
</organism>
<sequence length="191" mass="21055">MSSIPQEIQNALGQLLLGLSSTDNNIRRQAEISLNKEWTKKDNIDVLLVFLAYQSVSGADDGAKSFAAVLFRRFAMKSPTEQYAVTARQIDYISDGAKQEIRNVLLQGFVSQQSNSVRHKLSDAIAEVAKDELFEWGDLLPTIFQAASNPDPSFRESAFRIISSAPEIIKSLLVLPLSPSLNNCLRPNGVS</sequence>
<evidence type="ECO:0000313" key="1">
    <source>
        <dbReference type="EMBL" id="GME91701.1"/>
    </source>
</evidence>
<accession>A0ACB5TNT2</accession>
<dbReference type="Proteomes" id="UP001165064">
    <property type="component" value="Unassembled WGS sequence"/>
</dbReference>
<keyword evidence="2" id="KW-1185">Reference proteome</keyword>
<comment type="caution">
    <text evidence="1">The sequence shown here is derived from an EMBL/GenBank/DDBJ whole genome shotgun (WGS) entry which is preliminary data.</text>
</comment>